<reference evidence="3 4" key="1">
    <citation type="submission" date="2019-03" db="EMBL/GenBank/DDBJ databases">
        <title>Genomic Encyclopedia of Type Strains, Phase IV (KMG-IV): sequencing the most valuable type-strain genomes for metagenomic binning, comparative biology and taxonomic classification.</title>
        <authorList>
            <person name="Goeker M."/>
        </authorList>
    </citation>
    <scope>NUCLEOTIDE SEQUENCE [LARGE SCALE GENOMIC DNA]</scope>
    <source>
        <strain evidence="3 4">DSM 104836</strain>
    </source>
</reference>
<evidence type="ECO:0000313" key="3">
    <source>
        <dbReference type="EMBL" id="TCS63185.1"/>
    </source>
</evidence>
<dbReference type="InterPro" id="IPR050267">
    <property type="entry name" value="Anti-sigma-factor_SerPK"/>
</dbReference>
<dbReference type="InterPro" id="IPR036890">
    <property type="entry name" value="HATPase_C_sf"/>
</dbReference>
<keyword evidence="4" id="KW-1185">Reference proteome</keyword>
<evidence type="ECO:0000259" key="2">
    <source>
        <dbReference type="Pfam" id="PF13581"/>
    </source>
</evidence>
<protein>
    <submittedName>
        <fullName evidence="3">Serine/threonine-protein kinase RsbW</fullName>
    </submittedName>
</protein>
<name>A0A4R3JCS5_9RHOB</name>
<dbReference type="PANTHER" id="PTHR35526:SF3">
    <property type="entry name" value="ANTI-SIGMA-F FACTOR RSBW"/>
    <property type="match status" value="1"/>
</dbReference>
<dbReference type="EMBL" id="SLZU01000007">
    <property type="protein sequence ID" value="TCS63185.1"/>
    <property type="molecule type" value="Genomic_DNA"/>
</dbReference>
<accession>A0A4R3JCS5</accession>
<dbReference type="AlphaFoldDB" id="A0A4R3JCS5"/>
<feature type="domain" description="Histidine kinase/HSP90-like ATPase" evidence="2">
    <location>
        <begin position="5"/>
        <end position="124"/>
    </location>
</feature>
<dbReference type="GO" id="GO:0004674">
    <property type="term" value="F:protein serine/threonine kinase activity"/>
    <property type="evidence" value="ECO:0007669"/>
    <property type="project" value="UniProtKB-KW"/>
</dbReference>
<gene>
    <name evidence="3" type="ORF">EDD52_10716</name>
</gene>
<evidence type="ECO:0000313" key="4">
    <source>
        <dbReference type="Proteomes" id="UP000295696"/>
    </source>
</evidence>
<proteinExistence type="predicted"/>
<dbReference type="Pfam" id="PF13581">
    <property type="entry name" value="HATPase_c_2"/>
    <property type="match status" value="1"/>
</dbReference>
<dbReference type="CDD" id="cd16936">
    <property type="entry name" value="HATPase_RsbW-like"/>
    <property type="match status" value="1"/>
</dbReference>
<sequence length="130" mass="14433">MANRLEEVDPTVLLLKQRLEGLLPDEAQFRFDLCVTEALTNLVLHAKPSKDEATIDGQLTMRGDEFVIELFDPEGAQPFDLRDNARSLSDIDAMAEGGRGLGLILECADRVNYGSVGRRNRLELAFKAQS</sequence>
<keyword evidence="1" id="KW-0723">Serine/threonine-protein kinase</keyword>
<dbReference type="PANTHER" id="PTHR35526">
    <property type="entry name" value="ANTI-SIGMA-F FACTOR RSBW-RELATED"/>
    <property type="match status" value="1"/>
</dbReference>
<organism evidence="3 4">
    <name type="scientific">Primorskyibacter sedentarius</name>
    <dbReference type="NCBI Taxonomy" id="745311"/>
    <lineage>
        <taxon>Bacteria</taxon>
        <taxon>Pseudomonadati</taxon>
        <taxon>Pseudomonadota</taxon>
        <taxon>Alphaproteobacteria</taxon>
        <taxon>Rhodobacterales</taxon>
        <taxon>Roseobacteraceae</taxon>
        <taxon>Primorskyibacter</taxon>
    </lineage>
</organism>
<evidence type="ECO:0000256" key="1">
    <source>
        <dbReference type="ARBA" id="ARBA00022527"/>
    </source>
</evidence>
<comment type="caution">
    <text evidence="3">The sequence shown here is derived from an EMBL/GenBank/DDBJ whole genome shotgun (WGS) entry which is preliminary data.</text>
</comment>
<dbReference type="Gene3D" id="3.30.565.10">
    <property type="entry name" value="Histidine kinase-like ATPase, C-terminal domain"/>
    <property type="match status" value="1"/>
</dbReference>
<keyword evidence="3" id="KW-0808">Transferase</keyword>
<dbReference type="InterPro" id="IPR003594">
    <property type="entry name" value="HATPase_dom"/>
</dbReference>
<keyword evidence="3" id="KW-0418">Kinase</keyword>
<dbReference type="Proteomes" id="UP000295696">
    <property type="component" value="Unassembled WGS sequence"/>
</dbReference>